<evidence type="ECO:0000256" key="1">
    <source>
        <dbReference type="SAM" id="MobiDB-lite"/>
    </source>
</evidence>
<keyword evidence="3" id="KW-1185">Reference proteome</keyword>
<comment type="caution">
    <text evidence="2">The sequence shown here is derived from an EMBL/GenBank/DDBJ whole genome shotgun (WGS) entry which is preliminary data.</text>
</comment>
<accession>A0ABR0EII4</accession>
<evidence type="ECO:0000313" key="2">
    <source>
        <dbReference type="EMBL" id="KAK4501056.1"/>
    </source>
</evidence>
<dbReference type="Proteomes" id="UP001305779">
    <property type="component" value="Unassembled WGS sequence"/>
</dbReference>
<name>A0ABR0EII4_ZASCE</name>
<reference evidence="2 3" key="1">
    <citation type="journal article" date="2023" name="G3 (Bethesda)">
        <title>A chromosome-level genome assembly of Zasmidium syzygii isolated from banana leaves.</title>
        <authorList>
            <person name="van Westerhoven A.C."/>
            <person name="Mehrabi R."/>
            <person name="Talebi R."/>
            <person name="Steentjes M.B.F."/>
            <person name="Corcolon B."/>
            <person name="Chong P.A."/>
            <person name="Kema G.H.J."/>
            <person name="Seidl M.F."/>
        </authorList>
    </citation>
    <scope>NUCLEOTIDE SEQUENCE [LARGE SCALE GENOMIC DNA]</scope>
    <source>
        <strain evidence="2 3">P124</strain>
    </source>
</reference>
<feature type="region of interest" description="Disordered" evidence="1">
    <location>
        <begin position="123"/>
        <end position="147"/>
    </location>
</feature>
<protein>
    <submittedName>
        <fullName evidence="2">Uncharacterized protein</fullName>
    </submittedName>
</protein>
<dbReference type="EMBL" id="JAXOVC010000005">
    <property type="protein sequence ID" value="KAK4501056.1"/>
    <property type="molecule type" value="Genomic_DNA"/>
</dbReference>
<sequence length="147" mass="16586">MATQNGTTPKNILTVSLAEHLTGEPIAEVIAKDWKKVNATTARNFTNIGFDVDFENFDHTIEDLRASLHERKWDGVLIGWCLRGKPSHTRMFERVVGVCFDELDSARTKVMFCTGPDDLVTTVQRNFPRGAPETEKKIRTPDPTPEK</sequence>
<evidence type="ECO:0000313" key="3">
    <source>
        <dbReference type="Proteomes" id="UP001305779"/>
    </source>
</evidence>
<gene>
    <name evidence="2" type="ORF">PRZ48_006862</name>
</gene>
<proteinExistence type="predicted"/>
<organism evidence="2 3">
    <name type="scientific">Zasmidium cellare</name>
    <name type="common">Wine cellar mold</name>
    <name type="synonym">Racodium cellare</name>
    <dbReference type="NCBI Taxonomy" id="395010"/>
    <lineage>
        <taxon>Eukaryota</taxon>
        <taxon>Fungi</taxon>
        <taxon>Dikarya</taxon>
        <taxon>Ascomycota</taxon>
        <taxon>Pezizomycotina</taxon>
        <taxon>Dothideomycetes</taxon>
        <taxon>Dothideomycetidae</taxon>
        <taxon>Mycosphaerellales</taxon>
        <taxon>Mycosphaerellaceae</taxon>
        <taxon>Zasmidium</taxon>
    </lineage>
</organism>
<feature type="compositionally biased region" description="Basic and acidic residues" evidence="1">
    <location>
        <begin position="132"/>
        <end position="147"/>
    </location>
</feature>